<dbReference type="Pfam" id="PF14906">
    <property type="entry name" value="DUF4495"/>
    <property type="match status" value="1"/>
</dbReference>
<dbReference type="STRING" id="400727.A0A2T7NBY7"/>
<evidence type="ECO:0008006" key="4">
    <source>
        <dbReference type="Google" id="ProtNLM"/>
    </source>
</evidence>
<organism evidence="2 3">
    <name type="scientific">Pomacea canaliculata</name>
    <name type="common">Golden apple snail</name>
    <dbReference type="NCBI Taxonomy" id="400727"/>
    <lineage>
        <taxon>Eukaryota</taxon>
        <taxon>Metazoa</taxon>
        <taxon>Spiralia</taxon>
        <taxon>Lophotrochozoa</taxon>
        <taxon>Mollusca</taxon>
        <taxon>Gastropoda</taxon>
        <taxon>Caenogastropoda</taxon>
        <taxon>Architaenioglossa</taxon>
        <taxon>Ampullarioidea</taxon>
        <taxon>Ampullariidae</taxon>
        <taxon>Pomacea</taxon>
    </lineage>
</organism>
<evidence type="ECO:0000313" key="2">
    <source>
        <dbReference type="EMBL" id="PVD18675.1"/>
    </source>
</evidence>
<feature type="region of interest" description="Disordered" evidence="1">
    <location>
        <begin position="449"/>
        <end position="482"/>
    </location>
</feature>
<sequence length="1345" mass="151556">MASINSSNTLDSWEGRLRRLPPFQAVLEGWGPPSATSLQFYLSDLDNKLEENSRQLDSCLQALLRFTNDLPGERTLSSPRDGLLHIYNSHVLEKDSCYDPETDEAVIILDALLQQLDKQPGCEEDILQEVLGLSSAEGLLLPLRVSSHDSSEMVMSSSSLHGLTDPSDQIIEQRWNRLSSRLKKYFCEQLLQLPNAPKVGFSTNFCLDRRLELVESLHCLCSDEDTWQRYRSLRTQQLEETFTKLLPEVDEEHVSHKDFSNNCGIVADAVIAMIDEDFVILSSGVFRKATGVFRALHELYLEKFSDEMSLLVDEIGDEIARATQRPLAPSKSEHGLHKNNVVPSSHRNKEPPHRNSVGAVASLKDGGPVNRTQAQSLDSMFTVGTNMQGDVKMDLQKRRLSFPNECMHSLLSIIKALMLMEDHVDSLMHTITWDITALAPKKARRKASIRGVLKPTSSPEAKRYSIQSLQQQHSDSFSSSDTQLDVISNTQHGDSTAAPKVVEHSRSEERCKWEWKLVFKKLSGDLSQAVETTLLDQMQASLGVETQTWEQQHTLRTVAVDVIMQGGKMDYPKVISEGCHQFLEVVDRLLPLARAGYDSCLMPVRNAFLDTMCICLKNFHVHLVKMSKDVPAKATLKQLYVMVSTSVMIRNNLHHYENLLTSEEGGKKVFAVLLRQFSELIDALMKQAVQLHSQMMATSILFDADSTDWSSYKDFYEDERCSFPVQMWNFHLRALRYDLWSICPPHLAQNIFSSVLHDSLLSIMQRYVHVRPSFRRIKQYRYDITAVLLCVLDHLFSVCNSLSKLLDPGHGQLPQYSIHNLACNLLAALAVIGAPLETLYRLFKNGFANYRESLARQDHTAVGNNTQWMHWLWPALFQPGHKHYDDMQTTSALFLQLTLLLRQPQPNWGLLVQALLMKDYTLSSTLLTRSMMQASAHHSHSESLDTGADEAEASEGVEPSAGARSVIFAIITLLAHAHQHASALAKCILPAVERILEAVLFFLLKEHSLDSANDSMLSHIHDLPCGCSSSRAQTAAAHRTTPAKDLIQKCLQLMIEESQQNMYSLSQPLCCLFHTLQAACAERNIQTTHSCVGIQIVAWAVWTKMRDAKKMEQMVGLPVAPSFHQHLVVLADLYFQVMTCGKAKGSQTPRLAMQFQKTHKDWLSHKLDILSKYLSQEMFHDPETDILEGATTVFADQVAQVLAVTVLATPQGPSHMQALHSIIRNNSAWLFKQLDITSPLAKIQEGDDSIHDQKAARFHLKLVTDDSELVFNPTAEFNKIGESVFDQEAIANFPFDWYALLTSDLGLSEAAFLNLLSHRFEMQLDAELTDAERRMVDNLRSTYSL</sequence>
<gene>
    <name evidence="2" type="ORF">C0Q70_21225</name>
</gene>
<reference evidence="2 3" key="1">
    <citation type="submission" date="2018-04" db="EMBL/GenBank/DDBJ databases">
        <title>The genome of golden apple snail Pomacea canaliculata provides insight into stress tolerance and invasive adaptation.</title>
        <authorList>
            <person name="Liu C."/>
            <person name="Liu B."/>
            <person name="Ren Y."/>
            <person name="Zhang Y."/>
            <person name="Wang H."/>
            <person name="Li S."/>
            <person name="Jiang F."/>
            <person name="Yin L."/>
            <person name="Zhang G."/>
            <person name="Qian W."/>
            <person name="Fan W."/>
        </authorList>
    </citation>
    <scope>NUCLEOTIDE SEQUENCE [LARGE SCALE GENOMIC DNA]</scope>
    <source>
        <strain evidence="2">SZHN2017</strain>
        <tissue evidence="2">Muscle</tissue>
    </source>
</reference>
<dbReference type="Proteomes" id="UP000245119">
    <property type="component" value="Linkage Group LG14"/>
</dbReference>
<dbReference type="PANTHER" id="PTHR33960">
    <property type="entry name" value="SIMILAR TO KIAA0825 PROTEIN"/>
    <property type="match status" value="1"/>
</dbReference>
<evidence type="ECO:0000313" key="3">
    <source>
        <dbReference type="Proteomes" id="UP000245119"/>
    </source>
</evidence>
<dbReference type="OrthoDB" id="10007406at2759"/>
<feature type="region of interest" description="Disordered" evidence="1">
    <location>
        <begin position="326"/>
        <end position="365"/>
    </location>
</feature>
<accession>A0A2T7NBY7</accession>
<dbReference type="EMBL" id="PZQS01000014">
    <property type="protein sequence ID" value="PVD18675.1"/>
    <property type="molecule type" value="Genomic_DNA"/>
</dbReference>
<feature type="compositionally biased region" description="Low complexity" evidence="1">
    <location>
        <begin position="467"/>
        <end position="482"/>
    </location>
</feature>
<comment type="caution">
    <text evidence="2">The sequence shown here is derived from an EMBL/GenBank/DDBJ whole genome shotgun (WGS) entry which is preliminary data.</text>
</comment>
<name>A0A2T7NBY7_POMCA</name>
<feature type="region of interest" description="Disordered" evidence="1">
    <location>
        <begin position="938"/>
        <end position="958"/>
    </location>
</feature>
<dbReference type="PANTHER" id="PTHR33960:SF1">
    <property type="entry name" value="SIMILAR TO KIAA0825 PROTEIN"/>
    <property type="match status" value="1"/>
</dbReference>
<evidence type="ECO:0000256" key="1">
    <source>
        <dbReference type="SAM" id="MobiDB-lite"/>
    </source>
</evidence>
<protein>
    <recommendedName>
        <fullName evidence="4">KIAA0825</fullName>
    </recommendedName>
</protein>
<keyword evidence="3" id="KW-1185">Reference proteome</keyword>
<proteinExistence type="predicted"/>
<dbReference type="InterPro" id="IPR027993">
    <property type="entry name" value="DUF4495"/>
</dbReference>